<comment type="subcellular location">
    <subcellularLocation>
        <location evidence="1">Nucleus</location>
    </subcellularLocation>
</comment>
<dbReference type="SMART" id="SM00432">
    <property type="entry name" value="MADS"/>
    <property type="match status" value="1"/>
</dbReference>
<protein>
    <recommendedName>
        <fullName evidence="6">MADS-box domain-containing protein</fullName>
    </recommendedName>
</protein>
<dbReference type="GO" id="GO:0046983">
    <property type="term" value="F:protein dimerization activity"/>
    <property type="evidence" value="ECO:0007669"/>
    <property type="project" value="InterPro"/>
</dbReference>
<dbReference type="CDD" id="cd00266">
    <property type="entry name" value="MADS_SRF_like"/>
    <property type="match status" value="1"/>
</dbReference>
<evidence type="ECO:0000313" key="8">
    <source>
        <dbReference type="Proteomes" id="UP001454036"/>
    </source>
</evidence>
<keyword evidence="8" id="KW-1185">Reference proteome</keyword>
<proteinExistence type="predicted"/>
<dbReference type="Proteomes" id="UP001454036">
    <property type="component" value="Unassembled WGS sequence"/>
</dbReference>
<dbReference type="GO" id="GO:0005634">
    <property type="term" value="C:nucleus"/>
    <property type="evidence" value="ECO:0007669"/>
    <property type="project" value="UniProtKB-SubCell"/>
</dbReference>
<dbReference type="EMBL" id="BAABME010001271">
    <property type="protein sequence ID" value="GAA0148638.1"/>
    <property type="molecule type" value="Genomic_DNA"/>
</dbReference>
<dbReference type="GO" id="GO:0000981">
    <property type="term" value="F:DNA-binding transcription factor activity, RNA polymerase II-specific"/>
    <property type="evidence" value="ECO:0007669"/>
    <property type="project" value="InterPro"/>
</dbReference>
<dbReference type="InterPro" id="IPR002100">
    <property type="entry name" value="TF_MADSbox"/>
</dbReference>
<evidence type="ECO:0000256" key="3">
    <source>
        <dbReference type="ARBA" id="ARBA00023125"/>
    </source>
</evidence>
<keyword evidence="3" id="KW-0238">DNA-binding</keyword>
<evidence type="ECO:0000313" key="7">
    <source>
        <dbReference type="EMBL" id="GAA0148638.1"/>
    </source>
</evidence>
<dbReference type="SUPFAM" id="SSF55455">
    <property type="entry name" value="SRF-like"/>
    <property type="match status" value="1"/>
</dbReference>
<dbReference type="GO" id="GO:0045944">
    <property type="term" value="P:positive regulation of transcription by RNA polymerase II"/>
    <property type="evidence" value="ECO:0007669"/>
    <property type="project" value="InterPro"/>
</dbReference>
<accession>A0AAV3PEQ5</accession>
<evidence type="ECO:0000256" key="2">
    <source>
        <dbReference type="ARBA" id="ARBA00023015"/>
    </source>
</evidence>
<reference evidence="7 8" key="1">
    <citation type="submission" date="2024-01" db="EMBL/GenBank/DDBJ databases">
        <title>The complete chloroplast genome sequence of Lithospermum erythrorhizon: insights into the phylogenetic relationship among Boraginaceae species and the maternal lineages of purple gromwells.</title>
        <authorList>
            <person name="Okada T."/>
            <person name="Watanabe K."/>
        </authorList>
    </citation>
    <scope>NUCLEOTIDE SEQUENCE [LARGE SCALE GENOMIC DNA]</scope>
</reference>
<sequence>MAPTAEIKDGTFSKADKLRFKKRKDCIMKKARELSVLCDIKVCALVIDPDNETIQTWPENRLHVQEILKECAFNNKKVGKFVQKNKQTTSILKMVDEKLEYVNKRIECLKKLNNDQNQSFFVQDFQENPYIQSSQSINCNTGAGGFVQLLQSGFSGELEPMPCSTIQFSQPLQSVEAGILGEFEKNQQLVESIPGNAIIDDGWLGSSKLSDSLTIDTTKEFPYQEFHQMEENWEGQVFQDFATDDEAWEFFQGLDSLLQNMDAAYQ</sequence>
<keyword evidence="5" id="KW-0539">Nucleus</keyword>
<dbReference type="InterPro" id="IPR036879">
    <property type="entry name" value="TF_MADSbox_sf"/>
</dbReference>
<dbReference type="InterPro" id="IPR033897">
    <property type="entry name" value="SRF-like_MADS-box"/>
</dbReference>
<feature type="domain" description="MADS-box" evidence="6">
    <location>
        <begin position="6"/>
        <end position="60"/>
    </location>
</feature>
<organism evidence="7 8">
    <name type="scientific">Lithospermum erythrorhizon</name>
    <name type="common">Purple gromwell</name>
    <name type="synonym">Lithospermum officinale var. erythrorhizon</name>
    <dbReference type="NCBI Taxonomy" id="34254"/>
    <lineage>
        <taxon>Eukaryota</taxon>
        <taxon>Viridiplantae</taxon>
        <taxon>Streptophyta</taxon>
        <taxon>Embryophyta</taxon>
        <taxon>Tracheophyta</taxon>
        <taxon>Spermatophyta</taxon>
        <taxon>Magnoliopsida</taxon>
        <taxon>eudicotyledons</taxon>
        <taxon>Gunneridae</taxon>
        <taxon>Pentapetalae</taxon>
        <taxon>asterids</taxon>
        <taxon>lamiids</taxon>
        <taxon>Boraginales</taxon>
        <taxon>Boraginaceae</taxon>
        <taxon>Boraginoideae</taxon>
        <taxon>Lithospermeae</taxon>
        <taxon>Lithospermum</taxon>
    </lineage>
</organism>
<comment type="caution">
    <text evidence="7">The sequence shown here is derived from an EMBL/GenBank/DDBJ whole genome shotgun (WGS) entry which is preliminary data.</text>
</comment>
<evidence type="ECO:0000259" key="6">
    <source>
        <dbReference type="PROSITE" id="PS50066"/>
    </source>
</evidence>
<evidence type="ECO:0000256" key="4">
    <source>
        <dbReference type="ARBA" id="ARBA00023163"/>
    </source>
</evidence>
<keyword evidence="2" id="KW-0805">Transcription regulation</keyword>
<evidence type="ECO:0000256" key="5">
    <source>
        <dbReference type="ARBA" id="ARBA00023242"/>
    </source>
</evidence>
<keyword evidence="4" id="KW-0804">Transcription</keyword>
<name>A0AAV3PEQ5_LITER</name>
<gene>
    <name evidence="7" type="ORF">LIER_08026</name>
</gene>
<dbReference type="AlphaFoldDB" id="A0AAV3PEQ5"/>
<dbReference type="Gene3D" id="3.40.1810.10">
    <property type="entry name" value="Transcription factor, MADS-box"/>
    <property type="match status" value="1"/>
</dbReference>
<evidence type="ECO:0000256" key="1">
    <source>
        <dbReference type="ARBA" id="ARBA00004123"/>
    </source>
</evidence>
<dbReference type="PROSITE" id="PS50066">
    <property type="entry name" value="MADS_BOX_2"/>
    <property type="match status" value="1"/>
</dbReference>
<dbReference type="GO" id="GO:0000987">
    <property type="term" value="F:cis-regulatory region sequence-specific DNA binding"/>
    <property type="evidence" value="ECO:0007669"/>
    <property type="project" value="InterPro"/>
</dbReference>
<dbReference type="Pfam" id="PF00319">
    <property type="entry name" value="SRF-TF"/>
    <property type="match status" value="1"/>
</dbReference>